<reference evidence="1 2" key="1">
    <citation type="journal article" date="2016" name="Genome Announc.">
        <title>Complete Genome Sequences of Five Bacteriophages That Infect Rhodobacter capsulatus.</title>
        <authorList>
            <person name="Bollivar D.W."/>
            <person name="Bernardoni B."/>
            <person name="Bockman M.R."/>
            <person name="Miller B.M."/>
            <person name="Russell D.A."/>
            <person name="Delesalle V.A."/>
            <person name="Krukonis G.P."/>
            <person name="Hatfull G.F."/>
            <person name="Cross M.R."/>
            <person name="Szewczyk M.M."/>
            <person name="Eppurath A."/>
        </authorList>
    </citation>
    <scope>NUCLEOTIDE SEQUENCE [LARGE SCALE GENOMIC DNA]</scope>
</reference>
<protein>
    <submittedName>
        <fullName evidence="1">Uncharacterized protein</fullName>
    </submittedName>
</protein>
<dbReference type="EMBL" id="KR935215">
    <property type="protein sequence ID" value="AKU43229.1"/>
    <property type="molecule type" value="Genomic_DNA"/>
</dbReference>
<accession>A0A0K1LLA8</accession>
<evidence type="ECO:0000313" key="2">
    <source>
        <dbReference type="Proteomes" id="UP000222205"/>
    </source>
</evidence>
<name>A0A0K1LLA8_9CAUD</name>
<gene>
    <name evidence="1" type="ORF">RCSPARTAN_46</name>
</gene>
<dbReference type="OrthoDB" id="29206at10239"/>
<sequence length="57" mass="6742">MKPRIYWQFYPKSRRGYWRVSRMPAIRSNVVRDRWAFAHDMARSMNAAVAANGTGRP</sequence>
<evidence type="ECO:0000313" key="1">
    <source>
        <dbReference type="EMBL" id="AKU43229.1"/>
    </source>
</evidence>
<proteinExistence type="predicted"/>
<keyword evidence="2" id="KW-1185">Reference proteome</keyword>
<organism evidence="1 2">
    <name type="scientific">Rhodobacter phage RcSpartan</name>
    <dbReference type="NCBI Taxonomy" id="1662331"/>
    <lineage>
        <taxon>Viruses</taxon>
        <taxon>Duplodnaviria</taxon>
        <taxon>Heunggongvirae</taxon>
        <taxon>Uroviricota</taxon>
        <taxon>Caudoviricetes</taxon>
        <taxon>Titanvirus</taxon>
        <taxon>Titanvirus rcspartan</taxon>
    </lineage>
</organism>
<dbReference type="Proteomes" id="UP000222205">
    <property type="component" value="Segment"/>
</dbReference>